<evidence type="ECO:0000313" key="2">
    <source>
        <dbReference type="Proteomes" id="UP000011777"/>
    </source>
</evidence>
<dbReference type="InterPro" id="IPR036866">
    <property type="entry name" value="RibonucZ/Hydroxyglut_hydro"/>
</dbReference>
<keyword evidence="2" id="KW-1185">Reference proteome</keyword>
<dbReference type="OrthoDB" id="421671at2759"/>
<sequence>MGYQVPLKVVTKKVSPNILTVSCPFAVKNTLNVGARMVIFHYDGDIILWSPVPYNKKILESAIAELTTAPYTIKYVFNINTEHHLCAQQYKEIYPDVKLIGPEGTPKCELDISLTNENAMKIIKGKGWATDLKITDKSVTNNLELIYNPFHKNKELVLFDKSTKTLFLADLIFNLGIHGTTTGEIVLEQYSPEFGFPKGFNPHGGWSYLTRYFQPESKVKNALMFEWPISSIASCISSSFNERVILVDDLFCGGTNCSTVFLSVNVLHVGHTHS</sequence>
<gene>
    <name evidence="1" type="ORF">G210_3230</name>
</gene>
<dbReference type="Proteomes" id="UP000011777">
    <property type="component" value="Unassembled WGS sequence"/>
</dbReference>
<protein>
    <recommendedName>
        <fullName evidence="3">Metallo-beta-lactamase domain-containing protein</fullName>
    </recommendedName>
</protein>
<dbReference type="EMBL" id="AOGT01001976">
    <property type="protein sequence ID" value="EMG46521.1"/>
    <property type="molecule type" value="Genomic_DNA"/>
</dbReference>
<dbReference type="InterPro" id="IPR025638">
    <property type="entry name" value="DUF4336"/>
</dbReference>
<dbReference type="HOGENOM" id="CLU_056292_1_0_1"/>
<reference evidence="1 2" key="1">
    <citation type="submission" date="2013-02" db="EMBL/GenBank/DDBJ databases">
        <title>Genome sequence of Candida maltosa Xu316, a potential industrial strain for xylitol and ethanol production.</title>
        <authorList>
            <person name="Yu J."/>
            <person name="Wang Q."/>
            <person name="Geng X."/>
            <person name="Bao W."/>
            <person name="He P."/>
            <person name="Cai J."/>
        </authorList>
    </citation>
    <scope>NUCLEOTIDE SEQUENCE [LARGE SCALE GENOMIC DNA]</scope>
    <source>
        <strain evidence="2">Xu316</strain>
    </source>
</reference>
<dbReference type="PANTHER" id="PTHR33835">
    <property type="entry name" value="YALI0C07656P"/>
    <property type="match status" value="1"/>
</dbReference>
<dbReference type="SUPFAM" id="SSF56281">
    <property type="entry name" value="Metallo-hydrolase/oxidoreductase"/>
    <property type="match status" value="1"/>
</dbReference>
<comment type="caution">
    <text evidence="1">The sequence shown here is derived from an EMBL/GenBank/DDBJ whole genome shotgun (WGS) entry which is preliminary data.</text>
</comment>
<evidence type="ECO:0000313" key="1">
    <source>
        <dbReference type="EMBL" id="EMG46521.1"/>
    </source>
</evidence>
<dbReference type="AlphaFoldDB" id="M3IJG6"/>
<accession>M3IJG6</accession>
<name>M3IJG6_CANMX</name>
<proteinExistence type="predicted"/>
<organism evidence="1 2">
    <name type="scientific">Candida maltosa (strain Xu316)</name>
    <name type="common">Yeast</name>
    <dbReference type="NCBI Taxonomy" id="1245528"/>
    <lineage>
        <taxon>Eukaryota</taxon>
        <taxon>Fungi</taxon>
        <taxon>Dikarya</taxon>
        <taxon>Ascomycota</taxon>
        <taxon>Saccharomycotina</taxon>
        <taxon>Pichiomycetes</taxon>
        <taxon>Debaryomycetaceae</taxon>
        <taxon>Candida/Lodderomyces clade</taxon>
        <taxon>Candida</taxon>
    </lineage>
</organism>
<dbReference type="PANTHER" id="PTHR33835:SF1">
    <property type="entry name" value="METALLO-BETA-LACTAMASE DOMAIN-CONTAINING PROTEIN"/>
    <property type="match status" value="1"/>
</dbReference>
<dbReference type="STRING" id="1245528.M3IJG6"/>
<dbReference type="eggNOG" id="ENOG502S1EZ">
    <property type="taxonomic scope" value="Eukaryota"/>
</dbReference>
<dbReference type="OMA" id="PENTARC"/>
<evidence type="ECO:0008006" key="3">
    <source>
        <dbReference type="Google" id="ProtNLM"/>
    </source>
</evidence>
<dbReference type="Gene3D" id="3.60.15.10">
    <property type="entry name" value="Ribonuclease Z/Hydroxyacylglutathione hydrolase-like"/>
    <property type="match status" value="1"/>
</dbReference>